<dbReference type="HOGENOM" id="CLU_1910594_0_0_1"/>
<reference evidence="3" key="2">
    <citation type="submission" date="2024-10" db="UniProtKB">
        <authorList>
            <consortium name="EnsemblProtists"/>
        </authorList>
    </citation>
    <scope>IDENTIFICATION</scope>
</reference>
<dbReference type="PROSITE" id="PS51670">
    <property type="entry name" value="SHKT"/>
    <property type="match status" value="1"/>
</dbReference>
<dbReference type="GeneID" id="17251635"/>
<keyword evidence="4" id="KW-1185">Reference proteome</keyword>
<feature type="signal peptide" evidence="1">
    <location>
        <begin position="1"/>
        <end position="19"/>
    </location>
</feature>
<evidence type="ECO:0000259" key="2">
    <source>
        <dbReference type="PROSITE" id="PS51670"/>
    </source>
</evidence>
<name>A0A0D3I206_EMIH1</name>
<dbReference type="KEGG" id="ehx:EMIHUDRAFT_245354"/>
<dbReference type="EnsemblProtists" id="EOD05291">
    <property type="protein sequence ID" value="EOD05291"/>
    <property type="gene ID" value="EMIHUDRAFT_198921"/>
</dbReference>
<reference evidence="4" key="1">
    <citation type="journal article" date="2013" name="Nature">
        <title>Pan genome of the phytoplankton Emiliania underpins its global distribution.</title>
        <authorList>
            <person name="Read B.A."/>
            <person name="Kegel J."/>
            <person name="Klute M.J."/>
            <person name="Kuo A."/>
            <person name="Lefebvre S.C."/>
            <person name="Maumus F."/>
            <person name="Mayer C."/>
            <person name="Miller J."/>
            <person name="Monier A."/>
            <person name="Salamov A."/>
            <person name="Young J."/>
            <person name="Aguilar M."/>
            <person name="Claverie J.M."/>
            <person name="Frickenhaus S."/>
            <person name="Gonzalez K."/>
            <person name="Herman E.K."/>
            <person name="Lin Y.C."/>
            <person name="Napier J."/>
            <person name="Ogata H."/>
            <person name="Sarno A.F."/>
            <person name="Shmutz J."/>
            <person name="Schroeder D."/>
            <person name="de Vargas C."/>
            <person name="Verret F."/>
            <person name="von Dassow P."/>
            <person name="Valentin K."/>
            <person name="Van de Peer Y."/>
            <person name="Wheeler G."/>
            <person name="Dacks J.B."/>
            <person name="Delwiche C.F."/>
            <person name="Dyhrman S.T."/>
            <person name="Glockner G."/>
            <person name="John U."/>
            <person name="Richards T."/>
            <person name="Worden A.Z."/>
            <person name="Zhang X."/>
            <person name="Grigoriev I.V."/>
            <person name="Allen A.E."/>
            <person name="Bidle K."/>
            <person name="Borodovsky M."/>
            <person name="Bowler C."/>
            <person name="Brownlee C."/>
            <person name="Cock J.M."/>
            <person name="Elias M."/>
            <person name="Gladyshev V.N."/>
            <person name="Groth M."/>
            <person name="Guda C."/>
            <person name="Hadaegh A."/>
            <person name="Iglesias-Rodriguez M.D."/>
            <person name="Jenkins J."/>
            <person name="Jones B.M."/>
            <person name="Lawson T."/>
            <person name="Leese F."/>
            <person name="Lindquist E."/>
            <person name="Lobanov A."/>
            <person name="Lomsadze A."/>
            <person name="Malik S.B."/>
            <person name="Marsh M.E."/>
            <person name="Mackinder L."/>
            <person name="Mock T."/>
            <person name="Mueller-Roeber B."/>
            <person name="Pagarete A."/>
            <person name="Parker M."/>
            <person name="Probert I."/>
            <person name="Quesneville H."/>
            <person name="Raines C."/>
            <person name="Rensing S.A."/>
            <person name="Riano-Pachon D.M."/>
            <person name="Richier S."/>
            <person name="Rokitta S."/>
            <person name="Shiraiwa Y."/>
            <person name="Soanes D.M."/>
            <person name="van der Giezen M."/>
            <person name="Wahlund T.M."/>
            <person name="Williams B."/>
            <person name="Wilson W."/>
            <person name="Wolfe G."/>
            <person name="Wurch L.L."/>
        </authorList>
    </citation>
    <scope>NUCLEOTIDE SEQUENCE</scope>
</reference>
<dbReference type="InterPro" id="IPR003582">
    <property type="entry name" value="ShKT_dom"/>
</dbReference>
<protein>
    <recommendedName>
        <fullName evidence="2">ShKT domain-containing protein</fullName>
    </recommendedName>
</protein>
<dbReference type="PaxDb" id="2903-EOD05291"/>
<keyword evidence="1" id="KW-0732">Signal</keyword>
<proteinExistence type="predicted"/>
<evidence type="ECO:0000313" key="4">
    <source>
        <dbReference type="Proteomes" id="UP000013827"/>
    </source>
</evidence>
<organism evidence="3 4">
    <name type="scientific">Emiliania huxleyi (strain CCMP1516)</name>
    <dbReference type="NCBI Taxonomy" id="280463"/>
    <lineage>
        <taxon>Eukaryota</taxon>
        <taxon>Haptista</taxon>
        <taxon>Haptophyta</taxon>
        <taxon>Prymnesiophyceae</taxon>
        <taxon>Isochrysidales</taxon>
        <taxon>Noelaerhabdaceae</taxon>
        <taxon>Emiliania</taxon>
    </lineage>
</organism>
<feature type="domain" description="ShKT" evidence="2">
    <location>
        <begin position="23"/>
        <end position="58"/>
    </location>
</feature>
<dbReference type="GeneID" id="17262247"/>
<dbReference type="Proteomes" id="UP000013827">
    <property type="component" value="Unassembled WGS sequence"/>
</dbReference>
<accession>A0A0D3I206</accession>
<sequence>MPRSLLALAVSLAARRTIGSTLCSDHHTSCAHWANGGDCWGENATTVIKTCPASCGICRPGCEDSHPECRHWAQDGECYSNSGPVRLLLPRVHFVTLTPDLSPACDRWAMSGRLVSPSSHSLDPKKLRELFKP</sequence>
<dbReference type="EnsemblProtists" id="EOD16103">
    <property type="protein sequence ID" value="EOD16103"/>
    <property type="gene ID" value="EMIHUDRAFT_245354"/>
</dbReference>
<dbReference type="Pfam" id="PF01549">
    <property type="entry name" value="ShK"/>
    <property type="match status" value="2"/>
</dbReference>
<evidence type="ECO:0000313" key="3">
    <source>
        <dbReference type="EnsemblProtists" id="EOD05291"/>
    </source>
</evidence>
<evidence type="ECO:0000256" key="1">
    <source>
        <dbReference type="SAM" id="SignalP"/>
    </source>
</evidence>
<dbReference type="RefSeq" id="XP_005757720.1">
    <property type="nucleotide sequence ID" value="XM_005757663.1"/>
</dbReference>
<dbReference type="AlphaFoldDB" id="A0A0D3I206"/>
<dbReference type="SMART" id="SM00254">
    <property type="entry name" value="ShKT"/>
    <property type="match status" value="2"/>
</dbReference>
<dbReference type="RefSeq" id="XP_005768532.1">
    <property type="nucleotide sequence ID" value="XM_005768475.1"/>
</dbReference>
<dbReference type="KEGG" id="ehx:EMIHUDRAFT_198921"/>
<feature type="chain" id="PRO_5044053452" description="ShKT domain-containing protein" evidence="1">
    <location>
        <begin position="20"/>
        <end position="133"/>
    </location>
</feature>